<dbReference type="Gene3D" id="1.25.40.20">
    <property type="entry name" value="Ankyrin repeat-containing domain"/>
    <property type="match status" value="1"/>
</dbReference>
<dbReference type="Pfam" id="PF12796">
    <property type="entry name" value="Ank_2"/>
    <property type="match status" value="2"/>
</dbReference>
<name>A0A146KL34_9EUKA</name>
<sequence>VPSHYMQGKVITNPNLLNIIDAQINQIEQKPEKTDLMIAANEGDVENVKKYLHQAKQQTSYGWTALMHAAWHTHFAHPREALEIIQLLSSEYGMKDQEGKTALMYAIEETHWKGIALLLDELTIQDNDGRTALMQLFDESFGYLGEKTSEPFIAKMIEKEATIVDNDGKSALDYFLDSNEGEPIKDTITKLNLQLLIDLSVNISERIDEAKALLQ</sequence>
<proteinExistence type="predicted"/>
<dbReference type="EMBL" id="GDID01000677">
    <property type="protein sequence ID" value="JAP95929.1"/>
    <property type="molecule type" value="Transcribed_RNA"/>
</dbReference>
<accession>A0A146KL34</accession>
<organism evidence="1">
    <name type="scientific">Trepomonas sp. PC1</name>
    <dbReference type="NCBI Taxonomy" id="1076344"/>
    <lineage>
        <taxon>Eukaryota</taxon>
        <taxon>Metamonada</taxon>
        <taxon>Diplomonadida</taxon>
        <taxon>Hexamitidae</taxon>
        <taxon>Hexamitinae</taxon>
        <taxon>Trepomonas</taxon>
    </lineage>
</organism>
<gene>
    <name evidence="1" type="ORF">TPC1_10904</name>
</gene>
<evidence type="ECO:0000313" key="1">
    <source>
        <dbReference type="EMBL" id="JAP95929.1"/>
    </source>
</evidence>
<dbReference type="InterPro" id="IPR036770">
    <property type="entry name" value="Ankyrin_rpt-contain_sf"/>
</dbReference>
<reference evidence="1" key="1">
    <citation type="submission" date="2015-07" db="EMBL/GenBank/DDBJ databases">
        <title>Adaptation to a free-living lifestyle via gene acquisitions in the diplomonad Trepomonas sp. PC1.</title>
        <authorList>
            <person name="Xu F."/>
            <person name="Jerlstrom-Hultqvist J."/>
            <person name="Kolisko M."/>
            <person name="Simpson A.G.B."/>
            <person name="Roger A.J."/>
            <person name="Svard S.G."/>
            <person name="Andersson J.O."/>
        </authorList>
    </citation>
    <scope>NUCLEOTIDE SEQUENCE</scope>
    <source>
        <strain evidence="1">PC1</strain>
    </source>
</reference>
<dbReference type="InterPro" id="IPR002110">
    <property type="entry name" value="Ankyrin_rpt"/>
</dbReference>
<dbReference type="AlphaFoldDB" id="A0A146KL34"/>
<dbReference type="PANTHER" id="PTHR24184:SF11">
    <property type="entry name" value="ANKYRIN REPEAT AND SOCS BOX CONTAINING 3"/>
    <property type="match status" value="1"/>
</dbReference>
<dbReference type="SUPFAM" id="SSF48403">
    <property type="entry name" value="Ankyrin repeat"/>
    <property type="match status" value="1"/>
</dbReference>
<feature type="non-terminal residue" evidence="1">
    <location>
        <position position="1"/>
    </location>
</feature>
<dbReference type="PANTHER" id="PTHR24184">
    <property type="entry name" value="SI:CH211-189E2.2"/>
    <property type="match status" value="1"/>
</dbReference>
<protein>
    <submittedName>
        <fullName evidence="1">Protein 21.1</fullName>
    </submittedName>
</protein>